<proteinExistence type="predicted"/>
<name>A0ABT6A1R6_9ACTN</name>
<evidence type="ECO:0000259" key="1">
    <source>
        <dbReference type="Pfam" id="PF09664"/>
    </source>
</evidence>
<comment type="caution">
    <text evidence="2">The sequence shown here is derived from an EMBL/GenBank/DDBJ whole genome shotgun (WGS) entry which is preliminary data.</text>
</comment>
<gene>
    <name evidence="2" type="ORF">P3H78_07080</name>
</gene>
<reference evidence="2 3" key="1">
    <citation type="submission" date="2023-03" db="EMBL/GenBank/DDBJ databases">
        <title>Draft genome sequence of Streptomyces sp. K1PA1 isolated from peat swamp forest in Thailand.</title>
        <authorList>
            <person name="Klaysubun C."/>
            <person name="Duangmal K."/>
        </authorList>
    </citation>
    <scope>NUCLEOTIDE SEQUENCE [LARGE SCALE GENOMIC DNA]</scope>
    <source>
        <strain evidence="2 3">K1PA1</strain>
    </source>
</reference>
<keyword evidence="3" id="KW-1185">Reference proteome</keyword>
<evidence type="ECO:0000313" key="2">
    <source>
        <dbReference type="EMBL" id="MDF3298398.1"/>
    </source>
</evidence>
<accession>A0ABT6A1R6</accession>
<dbReference type="RefSeq" id="WP_276107950.1">
    <property type="nucleotide sequence ID" value="NZ_JARJBB010000003.1"/>
</dbReference>
<dbReference type="InterPro" id="IPR024465">
    <property type="entry name" value="DUF2399"/>
</dbReference>
<dbReference type="EMBL" id="JARJBB010000003">
    <property type="protein sequence ID" value="MDF3298398.1"/>
    <property type="molecule type" value="Genomic_DNA"/>
</dbReference>
<evidence type="ECO:0000313" key="3">
    <source>
        <dbReference type="Proteomes" id="UP001221150"/>
    </source>
</evidence>
<dbReference type="Proteomes" id="UP001221150">
    <property type="component" value="Unassembled WGS sequence"/>
</dbReference>
<protein>
    <submittedName>
        <fullName evidence="2">DUF2399 domain-containing protein</fullName>
    </submittedName>
</protein>
<organism evidence="2 3">
    <name type="scientific">Streptomyces tropicalis</name>
    <dbReference type="NCBI Taxonomy" id="3034234"/>
    <lineage>
        <taxon>Bacteria</taxon>
        <taxon>Bacillati</taxon>
        <taxon>Actinomycetota</taxon>
        <taxon>Actinomycetes</taxon>
        <taxon>Kitasatosporales</taxon>
        <taxon>Streptomycetaceae</taxon>
        <taxon>Streptomyces</taxon>
    </lineage>
</organism>
<feature type="domain" description="DUF2399" evidence="1">
    <location>
        <begin position="2"/>
        <end position="73"/>
    </location>
</feature>
<sequence length="78" mass="8466">MHIATVLGRGVPWRPCRYGAADYEVAAAGVSEPQGLAAAIAQTPWDPVLAAALTRREVRVEEESVLDDLLSDLEKRVH</sequence>
<dbReference type="Pfam" id="PF09664">
    <property type="entry name" value="DUF2399"/>
    <property type="match status" value="1"/>
</dbReference>